<dbReference type="InterPro" id="IPR042271">
    <property type="entry name" value="Zinicin_2_N"/>
</dbReference>
<keyword evidence="2" id="KW-0482">Metalloprotease</keyword>
<dbReference type="PANTHER" id="PTHR39420:SF2">
    <property type="entry name" value="HYDROLASE"/>
    <property type="match status" value="1"/>
</dbReference>
<reference evidence="3" key="1">
    <citation type="journal article" date="2019" name="Int. J. Syst. Evol. Microbiol.">
        <title>The Global Catalogue of Microorganisms (GCM) 10K type strain sequencing project: providing services to taxonomists for standard genome sequencing and annotation.</title>
        <authorList>
            <consortium name="The Broad Institute Genomics Platform"/>
            <consortium name="The Broad Institute Genome Sequencing Center for Infectious Disease"/>
            <person name="Wu L."/>
            <person name="Ma J."/>
        </authorList>
    </citation>
    <scope>NUCLEOTIDE SEQUENCE [LARGE SCALE GENOMIC DNA]</scope>
    <source>
        <strain evidence="3">JCM 30346</strain>
    </source>
</reference>
<keyword evidence="2" id="KW-0645">Protease</keyword>
<protein>
    <submittedName>
        <fullName evidence="2">Zinc-dependent metalloprotease</fullName>
    </submittedName>
</protein>
<proteinExistence type="predicted"/>
<dbReference type="PANTHER" id="PTHR39420">
    <property type="match status" value="1"/>
</dbReference>
<dbReference type="EMBL" id="JBHSRF010000009">
    <property type="protein sequence ID" value="MFC6081471.1"/>
    <property type="molecule type" value="Genomic_DNA"/>
</dbReference>
<keyword evidence="3" id="KW-1185">Reference proteome</keyword>
<evidence type="ECO:0000313" key="3">
    <source>
        <dbReference type="Proteomes" id="UP001596137"/>
    </source>
</evidence>
<name>A0ABW1NEL5_9ACTN</name>
<dbReference type="NCBIfam" id="TIGR03624">
    <property type="entry name" value="putative hydrolase"/>
    <property type="match status" value="1"/>
</dbReference>
<feature type="region of interest" description="Disordered" evidence="1">
    <location>
        <begin position="380"/>
        <end position="428"/>
    </location>
</feature>
<keyword evidence="2" id="KW-0378">Hydrolase</keyword>
<evidence type="ECO:0000256" key="1">
    <source>
        <dbReference type="SAM" id="MobiDB-lite"/>
    </source>
</evidence>
<dbReference type="InterPro" id="IPR018766">
    <property type="entry name" value="Zinicin_2"/>
</dbReference>
<dbReference type="GO" id="GO:0008237">
    <property type="term" value="F:metallopeptidase activity"/>
    <property type="evidence" value="ECO:0007669"/>
    <property type="project" value="UniProtKB-KW"/>
</dbReference>
<organism evidence="2 3">
    <name type="scientific">Sphaerisporangium aureirubrum</name>
    <dbReference type="NCBI Taxonomy" id="1544736"/>
    <lineage>
        <taxon>Bacteria</taxon>
        <taxon>Bacillati</taxon>
        <taxon>Actinomycetota</taxon>
        <taxon>Actinomycetes</taxon>
        <taxon>Streptosporangiales</taxon>
        <taxon>Streptosporangiaceae</taxon>
        <taxon>Sphaerisporangium</taxon>
    </lineage>
</organism>
<dbReference type="Proteomes" id="UP001596137">
    <property type="component" value="Unassembled WGS sequence"/>
</dbReference>
<dbReference type="RefSeq" id="WP_380749412.1">
    <property type="nucleotide sequence ID" value="NZ_JBHSRF010000009.1"/>
</dbReference>
<dbReference type="Pfam" id="PF10103">
    <property type="entry name" value="Zincin_2"/>
    <property type="match status" value="1"/>
</dbReference>
<dbReference type="Gene3D" id="1.20.150.30">
    <property type="entry name" value="Zincin-like metallopeptidase, N-terminal domain"/>
    <property type="match status" value="1"/>
</dbReference>
<accession>A0ABW1NEL5</accession>
<sequence length="428" mass="45549">MTDLPGRENDPNENPFAMFGDPEQMAAAMRQFADMLSTPQGSGPVNWDMAKNIARHAVVAEGDPSVMEGERRQIVEALRLADLWLNEATALPSGLSAPEAWSRSEWIEKTVPVWKQLCDPIAERMVETMSGTLGGLGGESGAAMAQLGPLVGMMRQMGGMMVGSQIGQALGALAPEVIGSTDIGLPLSPTAALLPAGIAAFSHGLEIPSEEIRLYLALREAAHHRLFQHVPWLRSQLLGAVEEYAKGITVDVSALEEQIRGLDVNNMEQIQEALSGSALLKPEESERQKAALTRLETLLALVEGWVGTVTDTAASGKLPSAAALSETVRRRRATGGPAERTFATLVGLELRPRRLREAAALWQALAAGRGVEGRDAVWSHPDLMPDATDLDDPEAFVQGDTGDPGLNMSAFEDSEDGKKPGDDGPGAG</sequence>
<gene>
    <name evidence="2" type="ORF">ACFP1K_09890</name>
</gene>
<dbReference type="SUPFAM" id="SSF55486">
    <property type="entry name" value="Metalloproteases ('zincins'), catalytic domain"/>
    <property type="match status" value="1"/>
</dbReference>
<comment type="caution">
    <text evidence="2">The sequence shown here is derived from an EMBL/GenBank/DDBJ whole genome shotgun (WGS) entry which is preliminary data.</text>
</comment>
<evidence type="ECO:0000313" key="2">
    <source>
        <dbReference type="EMBL" id="MFC6081471.1"/>
    </source>
</evidence>